<evidence type="ECO:0000313" key="2">
    <source>
        <dbReference type="EMBL" id="VFK43155.1"/>
    </source>
</evidence>
<evidence type="ECO:0000313" key="3">
    <source>
        <dbReference type="EMBL" id="VFK48664.1"/>
    </source>
</evidence>
<organism evidence="2">
    <name type="scientific">Candidatus Kentrum sp. SD</name>
    <dbReference type="NCBI Taxonomy" id="2126332"/>
    <lineage>
        <taxon>Bacteria</taxon>
        <taxon>Pseudomonadati</taxon>
        <taxon>Pseudomonadota</taxon>
        <taxon>Gammaproteobacteria</taxon>
        <taxon>Candidatus Kentrum</taxon>
    </lineage>
</organism>
<evidence type="ECO:0000313" key="4">
    <source>
        <dbReference type="EMBL" id="VFK77960.1"/>
    </source>
</evidence>
<dbReference type="Pfam" id="PF01850">
    <property type="entry name" value="PIN"/>
    <property type="match status" value="1"/>
</dbReference>
<protein>
    <submittedName>
        <fullName evidence="2">PIN domain nuclease, a component of toxin-antitoxin system (PIN domain)</fullName>
    </submittedName>
</protein>
<dbReference type="PANTHER" id="PTHR36173">
    <property type="entry name" value="RIBONUCLEASE VAPC16-RELATED"/>
    <property type="match status" value="1"/>
</dbReference>
<dbReference type="CDD" id="cd09872">
    <property type="entry name" value="PIN_Sll0205-like"/>
    <property type="match status" value="1"/>
</dbReference>
<evidence type="ECO:0000259" key="1">
    <source>
        <dbReference type="Pfam" id="PF01850"/>
    </source>
</evidence>
<dbReference type="Pfam" id="PF09720">
    <property type="entry name" value="Unstab_antitox"/>
    <property type="match status" value="1"/>
</dbReference>
<accession>A0A450YNQ3</accession>
<dbReference type="InterPro" id="IPR052919">
    <property type="entry name" value="TA_system_RNase"/>
</dbReference>
<dbReference type="InterPro" id="IPR002716">
    <property type="entry name" value="PIN_dom"/>
</dbReference>
<dbReference type="InterPro" id="IPR013406">
    <property type="entry name" value="CHP02574_addiction_mod"/>
</dbReference>
<dbReference type="EMBL" id="CAADHB010000004">
    <property type="protein sequence ID" value="VFK77960.1"/>
    <property type="molecule type" value="Genomic_DNA"/>
</dbReference>
<dbReference type="PANTHER" id="PTHR36173:SF2">
    <property type="entry name" value="RIBONUCLEASE VAPC16"/>
    <property type="match status" value="1"/>
</dbReference>
<feature type="domain" description="PIN" evidence="1">
    <location>
        <begin position="4"/>
        <end position="51"/>
    </location>
</feature>
<proteinExistence type="predicted"/>
<dbReference type="SUPFAM" id="SSF88723">
    <property type="entry name" value="PIN domain-like"/>
    <property type="match status" value="1"/>
</dbReference>
<reference evidence="2" key="1">
    <citation type="submission" date="2019-02" db="EMBL/GenBank/DDBJ databases">
        <authorList>
            <person name="Gruber-Vodicka R. H."/>
            <person name="Seah K. B. B."/>
        </authorList>
    </citation>
    <scope>NUCLEOTIDE SEQUENCE</scope>
    <source>
        <strain evidence="4">BECK_S127</strain>
        <strain evidence="3">BECK_S1320</strain>
        <strain evidence="2">BECK_S1321</strain>
    </source>
</reference>
<sequence>MTLLLDTHALLWFFLDDPKLSSIAREAISSAESKVLVSPASLWEIAIEISVGKYQLPQPFEDFMRKQLAVNRFDPLLCRARDGSCKALNRIKEYVCAKPSNRQHPAENNAMMTTLNECKKKSGQLPLSERALLIEHLVATLDDPDEKECERLWIAEAERRYIEYSKGNITARPADDVFRDARTRLASLG</sequence>
<dbReference type="InterPro" id="IPR041705">
    <property type="entry name" value="PIN_Sll0205"/>
</dbReference>
<dbReference type="InterPro" id="IPR029060">
    <property type="entry name" value="PIN-like_dom_sf"/>
</dbReference>
<name>A0A450YNQ3_9GAMM</name>
<dbReference type="EMBL" id="CAADFU010000135">
    <property type="protein sequence ID" value="VFK48664.1"/>
    <property type="molecule type" value="Genomic_DNA"/>
</dbReference>
<dbReference type="EMBL" id="CAADFR010000138">
    <property type="protein sequence ID" value="VFK43155.1"/>
    <property type="molecule type" value="Genomic_DNA"/>
</dbReference>
<gene>
    <name evidence="4" type="ORF">BECKSD772D_GA0070982_100429</name>
    <name evidence="3" type="ORF">BECKSD772E_GA0070983_11356</name>
    <name evidence="2" type="ORF">BECKSD772F_GA0070984_11386</name>
</gene>
<dbReference type="AlphaFoldDB" id="A0A450YNQ3"/>